<dbReference type="SUPFAM" id="SSF48371">
    <property type="entry name" value="ARM repeat"/>
    <property type="match status" value="1"/>
</dbReference>
<reference evidence="1" key="1">
    <citation type="submission" date="2006-10" db="EMBL/GenBank/DDBJ databases">
        <authorList>
            <person name="Amadeo P."/>
            <person name="Zhao Q."/>
            <person name="Wortman J."/>
            <person name="Fraser-Liggett C."/>
            <person name="Carlton J."/>
        </authorList>
    </citation>
    <scope>NUCLEOTIDE SEQUENCE</scope>
    <source>
        <strain evidence="1">G3</strain>
    </source>
</reference>
<reference evidence="1" key="2">
    <citation type="journal article" date="2007" name="Science">
        <title>Draft genome sequence of the sexually transmitted pathogen Trichomonas vaginalis.</title>
        <authorList>
            <person name="Carlton J.M."/>
            <person name="Hirt R.P."/>
            <person name="Silva J.C."/>
            <person name="Delcher A.L."/>
            <person name="Schatz M."/>
            <person name="Zhao Q."/>
            <person name="Wortman J.R."/>
            <person name="Bidwell S.L."/>
            <person name="Alsmark U.C.M."/>
            <person name="Besteiro S."/>
            <person name="Sicheritz-Ponten T."/>
            <person name="Noel C.J."/>
            <person name="Dacks J.B."/>
            <person name="Foster P.G."/>
            <person name="Simillion C."/>
            <person name="Van de Peer Y."/>
            <person name="Miranda-Saavedra D."/>
            <person name="Barton G.J."/>
            <person name="Westrop G.D."/>
            <person name="Mueller S."/>
            <person name="Dessi D."/>
            <person name="Fiori P.L."/>
            <person name="Ren Q."/>
            <person name="Paulsen I."/>
            <person name="Zhang H."/>
            <person name="Bastida-Corcuera F.D."/>
            <person name="Simoes-Barbosa A."/>
            <person name="Brown M.T."/>
            <person name="Hayes R.D."/>
            <person name="Mukherjee M."/>
            <person name="Okumura C.Y."/>
            <person name="Schneider R."/>
            <person name="Smith A.J."/>
            <person name="Vanacova S."/>
            <person name="Villalvazo M."/>
            <person name="Haas B.J."/>
            <person name="Pertea M."/>
            <person name="Feldblyum T.V."/>
            <person name="Utterback T.R."/>
            <person name="Shu C.L."/>
            <person name="Osoegawa K."/>
            <person name="de Jong P.J."/>
            <person name="Hrdy I."/>
            <person name="Horvathova L."/>
            <person name="Zubacova Z."/>
            <person name="Dolezal P."/>
            <person name="Malik S.B."/>
            <person name="Logsdon J.M. Jr."/>
            <person name="Henze K."/>
            <person name="Gupta A."/>
            <person name="Wang C.C."/>
            <person name="Dunne R.L."/>
            <person name="Upcroft J.A."/>
            <person name="Upcroft P."/>
            <person name="White O."/>
            <person name="Salzberg S.L."/>
            <person name="Tang P."/>
            <person name="Chiu C.-H."/>
            <person name="Lee Y.-S."/>
            <person name="Embley T.M."/>
            <person name="Coombs G.H."/>
            <person name="Mottram J.C."/>
            <person name="Tachezy J."/>
            <person name="Fraser-Liggett C.M."/>
            <person name="Johnson P.J."/>
        </authorList>
    </citation>
    <scope>NUCLEOTIDE SEQUENCE [LARGE SCALE GENOMIC DNA]</scope>
    <source>
        <strain evidence="1">G3</strain>
    </source>
</reference>
<protein>
    <submittedName>
        <fullName evidence="1">Uncharacterized protein</fullName>
    </submittedName>
</protein>
<accession>A2FWA7</accession>
<gene>
    <name evidence="1" type="ORF">TVAG_094780</name>
</gene>
<dbReference type="SMR" id="A2FWA7"/>
<organism evidence="1 2">
    <name type="scientific">Trichomonas vaginalis (strain ATCC PRA-98 / G3)</name>
    <dbReference type="NCBI Taxonomy" id="412133"/>
    <lineage>
        <taxon>Eukaryota</taxon>
        <taxon>Metamonada</taxon>
        <taxon>Parabasalia</taxon>
        <taxon>Trichomonadida</taxon>
        <taxon>Trichomonadidae</taxon>
        <taxon>Trichomonas</taxon>
    </lineage>
</organism>
<dbReference type="InterPro" id="IPR016024">
    <property type="entry name" value="ARM-type_fold"/>
</dbReference>
<dbReference type="Gene3D" id="1.25.10.10">
    <property type="entry name" value="Leucine-rich Repeat Variant"/>
    <property type="match status" value="1"/>
</dbReference>
<sequence>MGEINIQDVTAFARNGNFDRAKMGELLGMQNYDMDLENVKDVTQIFPQLVQNLQLFDNDIICIPRNTLNFLQCLAYLKIVNMEYFGSEEIIEFIVNHIDFHDPLIGADFVRLLNVLHDANVPIVETAIKYQVFDHIFELFKSLGDGEDPFFENHIDYILDGILVFIEIVIEQIDENTDTEILWNFGISLIDHPIKSSTTIGSGFAILKMLSKSNHRGEVNEEFLDIISSFSNDGRTILEQLFDFLVSYGPDIIIALNETDFFPSLIENLSDNLESAPSILYFFGDVEYRVDEETFNLICQYITQKFSFRLRSASIFYIKYYIQGFNQQQMGSLVNTNILSDTIDIMSCQNTPVVADCVSLLFILVQTWSKSGIKIADICNVDELAETLTSIQSEAPQETDEKIQGILDLL</sequence>
<dbReference type="InParanoid" id="A2FWA7"/>
<dbReference type="Proteomes" id="UP000001542">
    <property type="component" value="Unassembled WGS sequence"/>
</dbReference>
<dbReference type="VEuPathDB" id="TrichDB:TVAG_094780"/>
<dbReference type="KEGG" id="tva:4748500"/>
<name>A2FWA7_TRIV3</name>
<dbReference type="InterPro" id="IPR011989">
    <property type="entry name" value="ARM-like"/>
</dbReference>
<dbReference type="AlphaFoldDB" id="A2FWA7"/>
<evidence type="ECO:0000313" key="1">
    <source>
        <dbReference type="EMBL" id="EAX90809.1"/>
    </source>
</evidence>
<dbReference type="EMBL" id="DS114081">
    <property type="protein sequence ID" value="EAX90809.1"/>
    <property type="molecule type" value="Genomic_DNA"/>
</dbReference>
<dbReference type="VEuPathDB" id="TrichDB:TVAGG3_0173750"/>
<proteinExistence type="predicted"/>
<evidence type="ECO:0000313" key="2">
    <source>
        <dbReference type="Proteomes" id="UP000001542"/>
    </source>
</evidence>
<keyword evidence="2" id="KW-1185">Reference proteome</keyword>
<dbReference type="RefSeq" id="XP_001303739.1">
    <property type="nucleotide sequence ID" value="XM_001303738.1"/>
</dbReference>